<dbReference type="AlphaFoldDB" id="A0A6G9CSU1"/>
<evidence type="ECO:0000313" key="2">
    <source>
        <dbReference type="EMBL" id="QIP39922.1"/>
    </source>
</evidence>
<evidence type="ECO:0000256" key="1">
    <source>
        <dbReference type="SAM" id="MobiDB-lite"/>
    </source>
</evidence>
<evidence type="ECO:0000313" key="3">
    <source>
        <dbReference type="Proteomes" id="UP000502345"/>
    </source>
</evidence>
<sequence>MNRALERERKWRRPVIRAKIYVQDLIAGSPSVEHAMTAAEQELDHTIHAAPPPPISPLVSASGTMDGLPGPGSST</sequence>
<dbReference type="EMBL" id="CP050124">
    <property type="protein sequence ID" value="QIP39922.1"/>
    <property type="molecule type" value="Genomic_DNA"/>
</dbReference>
<accession>A0A6G9CSU1</accession>
<feature type="region of interest" description="Disordered" evidence="1">
    <location>
        <begin position="51"/>
        <end position="75"/>
    </location>
</feature>
<dbReference type="Proteomes" id="UP000502345">
    <property type="component" value="Chromosome"/>
</dbReference>
<proteinExistence type="predicted"/>
<organism evidence="2 3">
    <name type="scientific">Rhodococcus erythropolis</name>
    <name type="common">Arthrobacter picolinophilus</name>
    <dbReference type="NCBI Taxonomy" id="1833"/>
    <lineage>
        <taxon>Bacteria</taxon>
        <taxon>Bacillati</taxon>
        <taxon>Actinomycetota</taxon>
        <taxon>Actinomycetes</taxon>
        <taxon>Mycobacteriales</taxon>
        <taxon>Nocardiaceae</taxon>
        <taxon>Rhodococcus</taxon>
        <taxon>Rhodococcus erythropolis group</taxon>
    </lineage>
</organism>
<name>A0A6G9CSU1_RHOER</name>
<gene>
    <name evidence="2" type="ORF">G9444_2678</name>
</gene>
<protein>
    <submittedName>
        <fullName evidence="2">Uncharacterized protein</fullName>
    </submittedName>
</protein>
<reference evidence="2 3" key="1">
    <citation type="submission" date="2020-03" db="EMBL/GenBank/DDBJ databases">
        <title>Screen low temperature-resistant strains for efficient degradation of petroleum hydrocarbons under the low temperature.</title>
        <authorList>
            <person name="Wang Y."/>
            <person name="Chen J."/>
        </authorList>
    </citation>
    <scope>NUCLEOTIDE SEQUENCE [LARGE SCALE GENOMIC DNA]</scope>
    <source>
        <strain evidence="2 3">KB1</strain>
    </source>
</reference>